<dbReference type="PIRSF" id="PIRSF001549">
    <property type="entry name" value="His-tRNA_synth"/>
    <property type="match status" value="1"/>
</dbReference>
<dbReference type="InterPro" id="IPR041715">
    <property type="entry name" value="HisRS-like_core"/>
</dbReference>
<dbReference type="PANTHER" id="PTHR43707:SF1">
    <property type="entry name" value="HISTIDINE--TRNA LIGASE, MITOCHONDRIAL-RELATED"/>
    <property type="match status" value="1"/>
</dbReference>
<evidence type="ECO:0000256" key="5">
    <source>
        <dbReference type="HAMAP-Rule" id="MF_00127"/>
    </source>
</evidence>
<dbReference type="Pfam" id="PF03129">
    <property type="entry name" value="HGTP_anticodon"/>
    <property type="match status" value="1"/>
</dbReference>
<comment type="subunit">
    <text evidence="5">Homodimer.</text>
</comment>
<dbReference type="GO" id="GO:0005524">
    <property type="term" value="F:ATP binding"/>
    <property type="evidence" value="ECO:0007669"/>
    <property type="project" value="UniProtKB-UniRule"/>
</dbReference>
<keyword evidence="5" id="KW-0648">Protein biosynthesis</keyword>
<accession>A0A1F5S0R4</accession>
<dbReference type="InterPro" id="IPR006195">
    <property type="entry name" value="aa-tRNA-synth_II"/>
</dbReference>
<dbReference type="EMBL" id="MFFS01000099">
    <property type="protein sequence ID" value="OGF20290.1"/>
    <property type="molecule type" value="Genomic_DNA"/>
</dbReference>
<feature type="binding site" evidence="6">
    <location>
        <position position="150"/>
    </location>
    <ligand>
        <name>L-histidine</name>
        <dbReference type="ChEBI" id="CHEBI:57595"/>
    </ligand>
</feature>
<evidence type="ECO:0000256" key="1">
    <source>
        <dbReference type="ARBA" id="ARBA00008226"/>
    </source>
</evidence>
<evidence type="ECO:0000256" key="6">
    <source>
        <dbReference type="PIRSR" id="PIRSR001549-1"/>
    </source>
</evidence>
<reference evidence="8 9" key="1">
    <citation type="journal article" date="2016" name="Nat. Commun.">
        <title>Thousands of microbial genomes shed light on interconnected biogeochemical processes in an aquifer system.</title>
        <authorList>
            <person name="Anantharaman K."/>
            <person name="Brown C.T."/>
            <person name="Hug L.A."/>
            <person name="Sharon I."/>
            <person name="Castelle C.J."/>
            <person name="Probst A.J."/>
            <person name="Thomas B.C."/>
            <person name="Singh A."/>
            <person name="Wilkins M.J."/>
            <person name="Karaoz U."/>
            <person name="Brodie E.L."/>
            <person name="Williams K.H."/>
            <person name="Hubbard S.S."/>
            <person name="Banfield J.F."/>
        </authorList>
    </citation>
    <scope>NUCLEOTIDE SEQUENCE [LARGE SCALE GENOMIC DNA]</scope>
</reference>
<comment type="similarity">
    <text evidence="1 5">Belongs to the class-II aminoacyl-tRNA synthetase family.</text>
</comment>
<organism evidence="8 9">
    <name type="scientific">Candidatus Falkowbacteria bacterium RBG_13_39_14</name>
    <dbReference type="NCBI Taxonomy" id="1797985"/>
    <lineage>
        <taxon>Bacteria</taxon>
        <taxon>Candidatus Falkowiibacteriota</taxon>
    </lineage>
</organism>
<comment type="catalytic activity">
    <reaction evidence="4 5">
        <text>tRNA(His) + L-histidine + ATP = L-histidyl-tRNA(His) + AMP + diphosphate + H(+)</text>
        <dbReference type="Rhea" id="RHEA:17313"/>
        <dbReference type="Rhea" id="RHEA-COMP:9665"/>
        <dbReference type="Rhea" id="RHEA-COMP:9689"/>
        <dbReference type="ChEBI" id="CHEBI:15378"/>
        <dbReference type="ChEBI" id="CHEBI:30616"/>
        <dbReference type="ChEBI" id="CHEBI:33019"/>
        <dbReference type="ChEBI" id="CHEBI:57595"/>
        <dbReference type="ChEBI" id="CHEBI:78442"/>
        <dbReference type="ChEBI" id="CHEBI:78527"/>
        <dbReference type="ChEBI" id="CHEBI:456215"/>
        <dbReference type="EC" id="6.1.1.21"/>
    </reaction>
</comment>
<dbReference type="Gene3D" id="3.40.50.800">
    <property type="entry name" value="Anticodon-binding domain"/>
    <property type="match status" value="1"/>
</dbReference>
<keyword evidence="5" id="KW-0963">Cytoplasm</keyword>
<dbReference type="Gene3D" id="3.30.930.10">
    <property type="entry name" value="Bira Bifunctional Protein, Domain 2"/>
    <property type="match status" value="1"/>
</dbReference>
<feature type="binding site" evidence="6">
    <location>
        <position position="132"/>
    </location>
    <ligand>
        <name>L-histidine</name>
        <dbReference type="ChEBI" id="CHEBI:57595"/>
    </ligand>
</feature>
<evidence type="ECO:0000259" key="7">
    <source>
        <dbReference type="PROSITE" id="PS50862"/>
    </source>
</evidence>
<dbReference type="CDD" id="cd00773">
    <property type="entry name" value="HisRS-like_core"/>
    <property type="match status" value="1"/>
</dbReference>
<dbReference type="SUPFAM" id="SSF55681">
    <property type="entry name" value="Class II aaRS and biotin synthetases"/>
    <property type="match status" value="1"/>
</dbReference>
<dbReference type="STRING" id="1797985.A2Y83_01910"/>
<gene>
    <name evidence="5" type="primary">hisS</name>
    <name evidence="8" type="ORF">A2Y83_01910</name>
</gene>
<evidence type="ECO:0000256" key="4">
    <source>
        <dbReference type="ARBA" id="ARBA00047639"/>
    </source>
</evidence>
<dbReference type="Pfam" id="PF13393">
    <property type="entry name" value="tRNA-synt_His"/>
    <property type="match status" value="1"/>
</dbReference>
<evidence type="ECO:0000313" key="9">
    <source>
        <dbReference type="Proteomes" id="UP000178323"/>
    </source>
</evidence>
<dbReference type="PROSITE" id="PS50862">
    <property type="entry name" value="AA_TRNA_LIGASE_II"/>
    <property type="match status" value="1"/>
</dbReference>
<comment type="subcellular location">
    <subcellularLocation>
        <location evidence="5">Cytoplasm</location>
    </subcellularLocation>
</comment>
<dbReference type="HAMAP" id="MF_00127">
    <property type="entry name" value="His_tRNA_synth"/>
    <property type="match status" value="1"/>
</dbReference>
<feature type="domain" description="Aminoacyl-transfer RNA synthetases class-II family profile" evidence="7">
    <location>
        <begin position="43"/>
        <end position="344"/>
    </location>
</feature>
<sequence length="447" mass="51026">MGRRPKNKSEDPKPVKILRFKTPSILRGMKDILPNEQPYWDYIDKTVKELAKKYNYQKISLPILEEKNLFQRSIGKQTALISKELFCFSDPGNMNVCLRPEARSSIVRAYIKHGMSALPQPVKLYYSGQMFRYERPQSGVYRQFNHLGFEALGQTNPIMDSQLILTAHNFFKLINTKISLQINSIGCLACRPNYTKELTKFLKGKKSRVCGECKKWITKDPLRVLECAEKTCLPIKEECPQIIDWLCEDCKSHFVSVLEYLDELDIPYELNPHLVKSKGYYTKTIFEILPAEESESNNQNALGGGGRYDNLVETLDGKPAGACGLVIGAERVINQIKKQNSYVPQEENPAVFLAQLGEGARKKGLILFENLHKENIYAIESFSTDSLKEQLELATRKGIKFTLILGQKEVMDNTILLRDMEGGMQEIIDFKKIIPELKKKIEDAGKK</sequence>
<feature type="binding site" evidence="6">
    <location>
        <begin position="280"/>
        <end position="281"/>
    </location>
    <ligand>
        <name>L-histidine</name>
        <dbReference type="ChEBI" id="CHEBI:57595"/>
    </ligand>
</feature>
<dbReference type="InterPro" id="IPR004516">
    <property type="entry name" value="HisRS/HisZ"/>
</dbReference>
<evidence type="ECO:0000256" key="2">
    <source>
        <dbReference type="ARBA" id="ARBA00022741"/>
    </source>
</evidence>
<comment type="caution">
    <text evidence="8">The sequence shown here is derived from an EMBL/GenBank/DDBJ whole genome shotgun (WGS) entry which is preliminary data.</text>
</comment>
<evidence type="ECO:0000256" key="3">
    <source>
        <dbReference type="ARBA" id="ARBA00023146"/>
    </source>
</evidence>
<keyword evidence="2 5" id="KW-0547">Nucleotide-binding</keyword>
<protein>
    <recommendedName>
        <fullName evidence="5">Histidine--tRNA ligase</fullName>
        <ecNumber evidence="5">6.1.1.21</ecNumber>
    </recommendedName>
    <alternativeName>
        <fullName evidence="5">Histidyl-tRNA synthetase</fullName>
        <shortName evidence="5">HisRS</shortName>
    </alternativeName>
</protein>
<dbReference type="NCBIfam" id="TIGR00442">
    <property type="entry name" value="hisS"/>
    <property type="match status" value="1"/>
</dbReference>
<dbReference type="AlphaFoldDB" id="A0A1F5S0R4"/>
<dbReference type="PANTHER" id="PTHR43707">
    <property type="entry name" value="HISTIDYL-TRNA SYNTHETASE"/>
    <property type="match status" value="1"/>
</dbReference>
<keyword evidence="3 5" id="KW-0030">Aminoacyl-tRNA synthetase</keyword>
<dbReference type="InterPro" id="IPR036621">
    <property type="entry name" value="Anticodon-bd_dom_sf"/>
</dbReference>
<name>A0A1F5S0R4_9BACT</name>
<dbReference type="Proteomes" id="UP000178323">
    <property type="component" value="Unassembled WGS sequence"/>
</dbReference>
<keyword evidence="5" id="KW-0067">ATP-binding</keyword>
<dbReference type="InterPro" id="IPR015807">
    <property type="entry name" value="His-tRNA-ligase"/>
</dbReference>
<dbReference type="SUPFAM" id="SSF52954">
    <property type="entry name" value="Class II aaRS ABD-related"/>
    <property type="match status" value="1"/>
</dbReference>
<dbReference type="InterPro" id="IPR045864">
    <property type="entry name" value="aa-tRNA-synth_II/BPL/LPL"/>
</dbReference>
<dbReference type="InterPro" id="IPR004154">
    <property type="entry name" value="Anticodon-bd"/>
</dbReference>
<keyword evidence="5 8" id="KW-0436">Ligase</keyword>
<dbReference type="EC" id="6.1.1.21" evidence="5"/>
<dbReference type="GO" id="GO:0006427">
    <property type="term" value="P:histidyl-tRNA aminoacylation"/>
    <property type="evidence" value="ECO:0007669"/>
    <property type="project" value="UniProtKB-UniRule"/>
</dbReference>
<dbReference type="GO" id="GO:0005737">
    <property type="term" value="C:cytoplasm"/>
    <property type="evidence" value="ECO:0007669"/>
    <property type="project" value="UniProtKB-SubCell"/>
</dbReference>
<evidence type="ECO:0000313" key="8">
    <source>
        <dbReference type="EMBL" id="OGF20290.1"/>
    </source>
</evidence>
<dbReference type="GO" id="GO:0004821">
    <property type="term" value="F:histidine-tRNA ligase activity"/>
    <property type="evidence" value="ECO:0007669"/>
    <property type="project" value="UniProtKB-UniRule"/>
</dbReference>
<proteinExistence type="inferred from homology"/>